<dbReference type="Proteomes" id="UP000437862">
    <property type="component" value="Chromosome"/>
</dbReference>
<dbReference type="EMBL" id="CP046904">
    <property type="protein sequence ID" value="QGZ41299.1"/>
    <property type="molecule type" value="Genomic_DNA"/>
</dbReference>
<gene>
    <name evidence="2" type="ORF">GO485_21030</name>
</gene>
<dbReference type="RefSeq" id="WP_145872689.1">
    <property type="nucleotide sequence ID" value="NZ_CP046904.1"/>
</dbReference>
<proteinExistence type="predicted"/>
<feature type="chain" id="PRO_5045855267" evidence="1">
    <location>
        <begin position="19"/>
        <end position="122"/>
    </location>
</feature>
<reference evidence="2 3" key="1">
    <citation type="submission" date="2019-12" db="EMBL/GenBank/DDBJ databases">
        <title>Draft Genome Sequences of Six Type Strains of the Genus Massilia.</title>
        <authorList>
            <person name="Miess H."/>
            <person name="Frediansyah A."/>
            <person name="Goeker M."/>
            <person name="Gross H."/>
        </authorList>
    </citation>
    <scope>NUCLEOTIDE SEQUENCE [LARGE SCALE GENOMIC DNA]</scope>
    <source>
        <strain evidence="2 3">DSM 26639</strain>
    </source>
</reference>
<name>A0ABX6FWR1_9BURK</name>
<keyword evidence="3" id="KW-1185">Reference proteome</keyword>
<evidence type="ECO:0000256" key="1">
    <source>
        <dbReference type="SAM" id="SignalP"/>
    </source>
</evidence>
<protein>
    <submittedName>
        <fullName evidence="2">Uncharacterized protein</fullName>
    </submittedName>
</protein>
<organism evidence="2 3">
    <name type="scientific">Pseudoduganella flava</name>
    <dbReference type="NCBI Taxonomy" id="871742"/>
    <lineage>
        <taxon>Bacteria</taxon>
        <taxon>Pseudomonadati</taxon>
        <taxon>Pseudomonadota</taxon>
        <taxon>Betaproteobacteria</taxon>
        <taxon>Burkholderiales</taxon>
        <taxon>Oxalobacteraceae</taxon>
        <taxon>Telluria group</taxon>
        <taxon>Pseudoduganella</taxon>
    </lineage>
</organism>
<feature type="signal peptide" evidence="1">
    <location>
        <begin position="1"/>
        <end position="18"/>
    </location>
</feature>
<accession>A0ABX6FWR1</accession>
<sequence>MKRPVLALAALISSAALSQGAELWEWILRPAETRYAIYGGDLSEMHAPTRNDVHVAFYVRGRAAKDMFNAMDPDRKSECGIEDGARVRQKENVACRYRPSDGYECDFGFDLRSGKSIGGSIC</sequence>
<evidence type="ECO:0000313" key="3">
    <source>
        <dbReference type="Proteomes" id="UP000437862"/>
    </source>
</evidence>
<evidence type="ECO:0000313" key="2">
    <source>
        <dbReference type="EMBL" id="QGZ41299.1"/>
    </source>
</evidence>
<keyword evidence="1" id="KW-0732">Signal</keyword>